<name>A0A1J1J1U5_9DIPT</name>
<gene>
    <name evidence="2" type="ORF">CLUMA_CG019114</name>
</gene>
<protein>
    <submittedName>
        <fullName evidence="2">CLUMA_CG019114, isoform A</fullName>
    </submittedName>
</protein>
<feature type="domain" description="EF-hand" evidence="1">
    <location>
        <begin position="95"/>
        <end position="130"/>
    </location>
</feature>
<dbReference type="SUPFAM" id="SSF47473">
    <property type="entry name" value="EF-hand"/>
    <property type="match status" value="1"/>
</dbReference>
<dbReference type="PANTHER" id="PTHR46763:SF1">
    <property type="entry name" value="DYNEIN REGULATORY COMPLEX PROTEIN 8"/>
    <property type="match status" value="1"/>
</dbReference>
<evidence type="ECO:0000259" key="1">
    <source>
        <dbReference type="PROSITE" id="PS50222"/>
    </source>
</evidence>
<sequence>MTDDDVYFDIPVQINNKFEKRISEVFRVFDHRAINMVNGEDIGSILRFLGCVPTEEQIQTIIKNTEFPSHPGDIHLSNFLPYIKDLLIRHEMKPSKPEALLQAFKILDPKDKGFIEKEIFESFIKDCGEAMSEETYKEMMKTAVDPIEKKVYYEPYIRKLMHEPEDSIYKLADAYIATTEGSRASMRRKTFLSK</sequence>
<dbReference type="Proteomes" id="UP000183832">
    <property type="component" value="Unassembled WGS sequence"/>
</dbReference>
<dbReference type="OrthoDB" id="10260307at2759"/>
<dbReference type="EMBL" id="CVRI01000066">
    <property type="protein sequence ID" value="CRL05914.1"/>
    <property type="molecule type" value="Genomic_DNA"/>
</dbReference>
<evidence type="ECO:0000313" key="3">
    <source>
        <dbReference type="Proteomes" id="UP000183832"/>
    </source>
</evidence>
<keyword evidence="3" id="KW-1185">Reference proteome</keyword>
<dbReference type="Gene3D" id="1.10.238.10">
    <property type="entry name" value="EF-hand"/>
    <property type="match status" value="2"/>
</dbReference>
<dbReference type="InterPro" id="IPR002048">
    <property type="entry name" value="EF_hand_dom"/>
</dbReference>
<dbReference type="InterPro" id="IPR011992">
    <property type="entry name" value="EF-hand-dom_pair"/>
</dbReference>
<dbReference type="GO" id="GO:0005509">
    <property type="term" value="F:calcium ion binding"/>
    <property type="evidence" value="ECO:0007669"/>
    <property type="project" value="InterPro"/>
</dbReference>
<proteinExistence type="predicted"/>
<dbReference type="PANTHER" id="PTHR46763">
    <property type="entry name" value="DYNEIN REGULATORY COMPLEX PROTEIN 8"/>
    <property type="match status" value="1"/>
</dbReference>
<reference evidence="2 3" key="1">
    <citation type="submission" date="2015-04" db="EMBL/GenBank/DDBJ databases">
        <authorList>
            <person name="Syromyatnikov M.Y."/>
            <person name="Popov V.N."/>
        </authorList>
    </citation>
    <scope>NUCLEOTIDE SEQUENCE [LARGE SCALE GENOMIC DNA]</scope>
</reference>
<evidence type="ECO:0000313" key="2">
    <source>
        <dbReference type="EMBL" id="CRL05914.1"/>
    </source>
</evidence>
<dbReference type="AlphaFoldDB" id="A0A1J1J1U5"/>
<accession>A0A1J1J1U5</accession>
<dbReference type="STRING" id="568069.A0A1J1J1U5"/>
<dbReference type="PROSITE" id="PS50222">
    <property type="entry name" value="EF_HAND_2"/>
    <property type="match status" value="1"/>
</dbReference>
<organism evidence="2 3">
    <name type="scientific">Clunio marinus</name>
    <dbReference type="NCBI Taxonomy" id="568069"/>
    <lineage>
        <taxon>Eukaryota</taxon>
        <taxon>Metazoa</taxon>
        <taxon>Ecdysozoa</taxon>
        <taxon>Arthropoda</taxon>
        <taxon>Hexapoda</taxon>
        <taxon>Insecta</taxon>
        <taxon>Pterygota</taxon>
        <taxon>Neoptera</taxon>
        <taxon>Endopterygota</taxon>
        <taxon>Diptera</taxon>
        <taxon>Nematocera</taxon>
        <taxon>Chironomoidea</taxon>
        <taxon>Chironomidae</taxon>
        <taxon>Clunio</taxon>
    </lineage>
</organism>